<reference evidence="2" key="2">
    <citation type="journal article" date="2018" name="Plant J.">
        <title>The Sorghum bicolor reference genome: improved assembly, gene annotations, a transcriptome atlas, and signatures of genome organization.</title>
        <authorList>
            <person name="McCormick R.F."/>
            <person name="Truong S.K."/>
            <person name="Sreedasyam A."/>
            <person name="Jenkins J."/>
            <person name="Shu S."/>
            <person name="Sims D."/>
            <person name="Kennedy M."/>
            <person name="Amirebrahimi M."/>
            <person name="Weers B.D."/>
            <person name="McKinley B."/>
            <person name="Mattison A."/>
            <person name="Morishige D.T."/>
            <person name="Grimwood J."/>
            <person name="Schmutz J."/>
            <person name="Mullet J.E."/>
        </authorList>
    </citation>
    <scope>NUCLEOTIDE SEQUENCE [LARGE SCALE GENOMIC DNA]</scope>
    <source>
        <strain evidence="2">cv. BTx623</strain>
    </source>
</reference>
<dbReference type="EMBL" id="CM000769">
    <property type="protein sequence ID" value="OQU76677.1"/>
    <property type="molecule type" value="Genomic_DNA"/>
</dbReference>
<organism evidence="1 2">
    <name type="scientific">Sorghum bicolor</name>
    <name type="common">Sorghum</name>
    <name type="synonym">Sorghum vulgare</name>
    <dbReference type="NCBI Taxonomy" id="4558"/>
    <lineage>
        <taxon>Eukaryota</taxon>
        <taxon>Viridiplantae</taxon>
        <taxon>Streptophyta</taxon>
        <taxon>Embryophyta</taxon>
        <taxon>Tracheophyta</taxon>
        <taxon>Spermatophyta</taxon>
        <taxon>Magnoliopsida</taxon>
        <taxon>Liliopsida</taxon>
        <taxon>Poales</taxon>
        <taxon>Poaceae</taxon>
        <taxon>PACMAD clade</taxon>
        <taxon>Panicoideae</taxon>
        <taxon>Andropogonodae</taxon>
        <taxon>Andropogoneae</taxon>
        <taxon>Sorghinae</taxon>
        <taxon>Sorghum</taxon>
    </lineage>
</organism>
<protein>
    <submittedName>
        <fullName evidence="1">Uncharacterized protein</fullName>
    </submittedName>
</protein>
<name>A0A1W0VTQ5_SORBI</name>
<keyword evidence="2" id="KW-1185">Reference proteome</keyword>
<proteinExistence type="predicted"/>
<gene>
    <name evidence="1" type="ORF">SORBI_3010G185250</name>
</gene>
<dbReference type="Gramene" id="OQU76677">
    <property type="protein sequence ID" value="OQU76677"/>
    <property type="gene ID" value="SORBI_3010G185250"/>
</dbReference>
<dbReference type="InParanoid" id="A0A1W0VTQ5"/>
<evidence type="ECO:0000313" key="2">
    <source>
        <dbReference type="Proteomes" id="UP000000768"/>
    </source>
</evidence>
<reference evidence="1 2" key="1">
    <citation type="journal article" date="2009" name="Nature">
        <title>The Sorghum bicolor genome and the diversification of grasses.</title>
        <authorList>
            <person name="Paterson A.H."/>
            <person name="Bowers J.E."/>
            <person name="Bruggmann R."/>
            <person name="Dubchak I."/>
            <person name="Grimwood J."/>
            <person name="Gundlach H."/>
            <person name="Haberer G."/>
            <person name="Hellsten U."/>
            <person name="Mitros T."/>
            <person name="Poliakov A."/>
            <person name="Schmutz J."/>
            <person name="Spannagl M."/>
            <person name="Tang H."/>
            <person name="Wang X."/>
            <person name="Wicker T."/>
            <person name="Bharti A.K."/>
            <person name="Chapman J."/>
            <person name="Feltus F.A."/>
            <person name="Gowik U."/>
            <person name="Grigoriev I.V."/>
            <person name="Lyons E."/>
            <person name="Maher C.A."/>
            <person name="Martis M."/>
            <person name="Narechania A."/>
            <person name="Otillar R.P."/>
            <person name="Penning B.W."/>
            <person name="Salamov A.A."/>
            <person name="Wang Y."/>
            <person name="Zhang L."/>
            <person name="Carpita N.C."/>
            <person name="Freeling M."/>
            <person name="Gingle A.R."/>
            <person name="Hash C.T."/>
            <person name="Keller B."/>
            <person name="Klein P."/>
            <person name="Kresovich S."/>
            <person name="McCann M.C."/>
            <person name="Ming R."/>
            <person name="Peterson D.G."/>
            <person name="Mehboob-ur-Rahman"/>
            <person name="Ware D."/>
            <person name="Westhoff P."/>
            <person name="Mayer K.F."/>
            <person name="Messing J."/>
            <person name="Rokhsar D.S."/>
        </authorList>
    </citation>
    <scope>NUCLEOTIDE SEQUENCE [LARGE SCALE GENOMIC DNA]</scope>
    <source>
        <strain evidence="2">cv. BTx623</strain>
    </source>
</reference>
<dbReference type="AlphaFoldDB" id="A0A1W0VTQ5"/>
<evidence type="ECO:0000313" key="1">
    <source>
        <dbReference type="EMBL" id="OQU76677.1"/>
    </source>
</evidence>
<sequence>MLEDYEADWLPAHPAPVVQLIHVWLPTQAHMQASTILKARSHNSAKSNVSSYASSLPHPLCIPTPKAQSGHSRRKPITYNIIQLPVQTNQTTTNCVALSRLKVCSITSNAMQY</sequence>
<accession>A0A1W0VTQ5</accession>
<dbReference type="Proteomes" id="UP000000768">
    <property type="component" value="Chromosome 10"/>
</dbReference>